<gene>
    <name evidence="2" type="ORF">IRJ41_005108</name>
</gene>
<evidence type="ECO:0000256" key="1">
    <source>
        <dbReference type="SAM" id="SignalP"/>
    </source>
</evidence>
<evidence type="ECO:0000313" key="3">
    <source>
        <dbReference type="Proteomes" id="UP001059041"/>
    </source>
</evidence>
<accession>A0A9W7WQB2</accession>
<organism evidence="2 3">
    <name type="scientific">Triplophysa rosa</name>
    <name type="common">Cave loach</name>
    <dbReference type="NCBI Taxonomy" id="992332"/>
    <lineage>
        <taxon>Eukaryota</taxon>
        <taxon>Metazoa</taxon>
        <taxon>Chordata</taxon>
        <taxon>Craniata</taxon>
        <taxon>Vertebrata</taxon>
        <taxon>Euteleostomi</taxon>
        <taxon>Actinopterygii</taxon>
        <taxon>Neopterygii</taxon>
        <taxon>Teleostei</taxon>
        <taxon>Ostariophysi</taxon>
        <taxon>Cypriniformes</taxon>
        <taxon>Nemacheilidae</taxon>
        <taxon>Triplophysa</taxon>
    </lineage>
</organism>
<protein>
    <submittedName>
        <fullName evidence="2">Uncharacterized protein</fullName>
    </submittedName>
</protein>
<evidence type="ECO:0000313" key="2">
    <source>
        <dbReference type="EMBL" id="KAI7806392.1"/>
    </source>
</evidence>
<keyword evidence="3" id="KW-1185">Reference proteome</keyword>
<dbReference type="AlphaFoldDB" id="A0A9W7WQB2"/>
<name>A0A9W7WQB2_TRIRA</name>
<feature type="chain" id="PRO_5040898997" evidence="1">
    <location>
        <begin position="22"/>
        <end position="85"/>
    </location>
</feature>
<reference evidence="2" key="1">
    <citation type="submission" date="2021-02" db="EMBL/GenBank/DDBJ databases">
        <title>Comparative genomics reveals that relaxation of natural selection precedes convergent phenotypic evolution of cavefish.</title>
        <authorList>
            <person name="Peng Z."/>
        </authorList>
    </citation>
    <scope>NUCLEOTIDE SEQUENCE</scope>
    <source>
        <tissue evidence="2">Muscle</tissue>
    </source>
</reference>
<sequence>MFTRLLSLWVTGALLLPLSCGSEDEDVTPTSNYDYDYENATLDYYTYNPESYEVLNVAKNKDSVQVFRCDLILSGLLVILVCQQT</sequence>
<dbReference type="EMBL" id="JAFHDT010000008">
    <property type="protein sequence ID" value="KAI7806392.1"/>
    <property type="molecule type" value="Genomic_DNA"/>
</dbReference>
<proteinExistence type="predicted"/>
<dbReference type="Proteomes" id="UP001059041">
    <property type="component" value="Linkage Group LG8"/>
</dbReference>
<feature type="signal peptide" evidence="1">
    <location>
        <begin position="1"/>
        <end position="21"/>
    </location>
</feature>
<keyword evidence="1" id="KW-0732">Signal</keyword>
<comment type="caution">
    <text evidence="2">The sequence shown here is derived from an EMBL/GenBank/DDBJ whole genome shotgun (WGS) entry which is preliminary data.</text>
</comment>